<organism evidence="2 3">
    <name type="scientific">Bipolaris oryzae ATCC 44560</name>
    <dbReference type="NCBI Taxonomy" id="930090"/>
    <lineage>
        <taxon>Eukaryota</taxon>
        <taxon>Fungi</taxon>
        <taxon>Dikarya</taxon>
        <taxon>Ascomycota</taxon>
        <taxon>Pezizomycotina</taxon>
        <taxon>Dothideomycetes</taxon>
        <taxon>Pleosporomycetidae</taxon>
        <taxon>Pleosporales</taxon>
        <taxon>Pleosporineae</taxon>
        <taxon>Pleosporaceae</taxon>
        <taxon>Bipolaris</taxon>
    </lineage>
</organism>
<evidence type="ECO:0000313" key="3">
    <source>
        <dbReference type="Proteomes" id="UP000054032"/>
    </source>
</evidence>
<dbReference type="SUPFAM" id="SSF55961">
    <property type="entry name" value="Bet v1-like"/>
    <property type="match status" value="1"/>
</dbReference>
<dbReference type="GeneID" id="19121666"/>
<evidence type="ECO:0000313" key="2">
    <source>
        <dbReference type="EMBL" id="EUC48079.1"/>
    </source>
</evidence>
<dbReference type="CDD" id="cd07822">
    <property type="entry name" value="SRPBCC_4"/>
    <property type="match status" value="1"/>
</dbReference>
<dbReference type="EMBL" id="KI963945">
    <property type="protein sequence ID" value="EUC48079.1"/>
    <property type="molecule type" value="Genomic_DNA"/>
</dbReference>
<protein>
    <recommendedName>
        <fullName evidence="4">Coenzyme Q-binding protein COQ10 START domain-containing protein</fullName>
    </recommendedName>
</protein>
<dbReference type="Proteomes" id="UP000054032">
    <property type="component" value="Unassembled WGS sequence"/>
</dbReference>
<dbReference type="RefSeq" id="XP_007685387.1">
    <property type="nucleotide sequence ID" value="XM_007687197.1"/>
</dbReference>
<dbReference type="Gene3D" id="3.30.530.20">
    <property type="match status" value="1"/>
</dbReference>
<proteinExistence type="predicted"/>
<feature type="chain" id="PRO_5004887572" description="Coenzyme Q-binding protein COQ10 START domain-containing protein" evidence="1">
    <location>
        <begin position="23"/>
        <end position="202"/>
    </location>
</feature>
<evidence type="ECO:0008006" key="4">
    <source>
        <dbReference type="Google" id="ProtNLM"/>
    </source>
</evidence>
<name>W6ZKQ3_COCMI</name>
<accession>W6ZKQ3</accession>
<keyword evidence="1" id="KW-0732">Signal</keyword>
<dbReference type="KEGG" id="bor:COCMIDRAFT_3039"/>
<feature type="signal peptide" evidence="1">
    <location>
        <begin position="1"/>
        <end position="22"/>
    </location>
</feature>
<dbReference type="AlphaFoldDB" id="W6ZKQ3"/>
<sequence length="202" mass="22671">MASQESGMIQLLALFFASPAFAQYTNLPNVKPGVFEASTRIEIYNTNFDAVWDLLTDFPNYAAWNPFVRYAVVTSPLNITLPEQRPAEGKNLYFRVQIPSLPLPVDKDTPDNPLHTQSSQELVTAVQRDLGRLAWEFWPPSVMLSAERWQAITDYGNGTVLYESREVFNGPLAYVIKTTMGDALQASFVGQGEGIKLYLESR</sequence>
<dbReference type="InterPro" id="IPR023393">
    <property type="entry name" value="START-like_dom_sf"/>
</dbReference>
<dbReference type="eggNOG" id="ENOG502S6PP">
    <property type="taxonomic scope" value="Eukaryota"/>
</dbReference>
<reference evidence="2 3" key="1">
    <citation type="journal article" date="2013" name="PLoS Genet.">
        <title>Comparative genome structure, secondary metabolite, and effector coding capacity across Cochliobolus pathogens.</title>
        <authorList>
            <person name="Condon B.J."/>
            <person name="Leng Y."/>
            <person name="Wu D."/>
            <person name="Bushley K.E."/>
            <person name="Ohm R.A."/>
            <person name="Otillar R."/>
            <person name="Martin J."/>
            <person name="Schackwitz W."/>
            <person name="Grimwood J."/>
            <person name="MohdZainudin N."/>
            <person name="Xue C."/>
            <person name="Wang R."/>
            <person name="Manning V.A."/>
            <person name="Dhillon B."/>
            <person name="Tu Z.J."/>
            <person name="Steffenson B.J."/>
            <person name="Salamov A."/>
            <person name="Sun H."/>
            <person name="Lowry S."/>
            <person name="LaButti K."/>
            <person name="Han J."/>
            <person name="Copeland A."/>
            <person name="Lindquist E."/>
            <person name="Barry K."/>
            <person name="Schmutz J."/>
            <person name="Baker S.E."/>
            <person name="Ciuffetti L.M."/>
            <person name="Grigoriev I.V."/>
            <person name="Zhong S."/>
            <person name="Turgeon B.G."/>
        </authorList>
    </citation>
    <scope>NUCLEOTIDE SEQUENCE [LARGE SCALE GENOMIC DNA]</scope>
    <source>
        <strain evidence="2 3">ATCC 44560</strain>
    </source>
</reference>
<keyword evidence="3" id="KW-1185">Reference proteome</keyword>
<evidence type="ECO:0000256" key="1">
    <source>
        <dbReference type="SAM" id="SignalP"/>
    </source>
</evidence>
<dbReference type="OrthoDB" id="509124at2759"/>
<gene>
    <name evidence="2" type="ORF">COCMIDRAFT_3039</name>
</gene>
<dbReference type="HOGENOM" id="CLU_069867_6_0_1"/>